<evidence type="ECO:0000313" key="5">
    <source>
        <dbReference type="EMBL" id="MDV2481971.1"/>
    </source>
</evidence>
<dbReference type="PROSITE" id="PS00201">
    <property type="entry name" value="FLAVODOXIN"/>
    <property type="match status" value="1"/>
</dbReference>
<dbReference type="CDD" id="cd00090">
    <property type="entry name" value="HTH_ARSR"/>
    <property type="match status" value="1"/>
</dbReference>
<proteinExistence type="predicted"/>
<keyword evidence="3" id="KW-0804">Transcription</keyword>
<dbReference type="InterPro" id="IPR001845">
    <property type="entry name" value="HTH_ArsR_DNA-bd_dom"/>
</dbReference>
<dbReference type="InterPro" id="IPR011991">
    <property type="entry name" value="ArsR-like_HTH"/>
</dbReference>
<comment type="caution">
    <text evidence="5">The sequence shown here is derived from an EMBL/GenBank/DDBJ whole genome shotgun (WGS) entry which is preliminary data.</text>
</comment>
<keyword evidence="1" id="KW-0805">Transcription regulation</keyword>
<evidence type="ECO:0000256" key="1">
    <source>
        <dbReference type="ARBA" id="ARBA00023015"/>
    </source>
</evidence>
<dbReference type="InterPro" id="IPR036388">
    <property type="entry name" value="WH-like_DNA-bd_sf"/>
</dbReference>
<dbReference type="RefSeq" id="WP_317064994.1">
    <property type="nucleotide sequence ID" value="NZ_WBKO01000001.1"/>
</dbReference>
<keyword evidence="2" id="KW-0238">DNA-binding</keyword>
<dbReference type="Pfam" id="PF01022">
    <property type="entry name" value="HTH_5"/>
    <property type="match status" value="1"/>
</dbReference>
<evidence type="ECO:0000256" key="3">
    <source>
        <dbReference type="ARBA" id="ARBA00023163"/>
    </source>
</evidence>
<gene>
    <name evidence="5" type="ORF">F8E02_08105</name>
</gene>
<dbReference type="PRINTS" id="PR00778">
    <property type="entry name" value="HTHARSR"/>
</dbReference>
<dbReference type="SUPFAM" id="SSF52218">
    <property type="entry name" value="Flavoproteins"/>
    <property type="match status" value="1"/>
</dbReference>
<evidence type="ECO:0000259" key="4">
    <source>
        <dbReference type="PROSITE" id="PS50987"/>
    </source>
</evidence>
<reference evidence="5 6" key="1">
    <citation type="submission" date="2019-10" db="EMBL/GenBank/DDBJ databases">
        <title>Isolation and characterization of Methanoculleus sp. Wushi-C6 from a hot spring well.</title>
        <authorList>
            <person name="Chen S.-C."/>
            <person name="Lan Z.-H."/>
            <person name="You Y.-T."/>
            <person name="Lai M.-C."/>
        </authorList>
    </citation>
    <scope>NUCLEOTIDE SEQUENCE [LARGE SCALE GENOMIC DNA]</scope>
    <source>
        <strain evidence="5 6">Wushi-C6</strain>
    </source>
</reference>
<dbReference type="PANTHER" id="PTHR33154:SF33">
    <property type="entry name" value="TRANSCRIPTIONAL REPRESSOR SDPR"/>
    <property type="match status" value="1"/>
</dbReference>
<dbReference type="Gene3D" id="3.40.50.360">
    <property type="match status" value="1"/>
</dbReference>
<dbReference type="Proteomes" id="UP001281203">
    <property type="component" value="Unassembled WGS sequence"/>
</dbReference>
<dbReference type="Gene3D" id="1.10.10.10">
    <property type="entry name" value="Winged helix-like DNA-binding domain superfamily/Winged helix DNA-binding domain"/>
    <property type="match status" value="1"/>
</dbReference>
<dbReference type="InterPro" id="IPR001226">
    <property type="entry name" value="Flavodoxin_CS"/>
</dbReference>
<evidence type="ECO:0000313" key="6">
    <source>
        <dbReference type="Proteomes" id="UP001281203"/>
    </source>
</evidence>
<dbReference type="SUPFAM" id="SSF46785">
    <property type="entry name" value="Winged helix' DNA-binding domain"/>
    <property type="match status" value="1"/>
</dbReference>
<protein>
    <submittedName>
        <fullName evidence="5">Metalloregulator ArsR/SmtB family transcription factor</fullName>
    </submittedName>
</protein>
<name>A0ABU3X3J3_9EURY</name>
<dbReference type="InterPro" id="IPR029039">
    <property type="entry name" value="Flavoprotein-like_sf"/>
</dbReference>
<dbReference type="NCBIfam" id="NF033788">
    <property type="entry name" value="HTH_metalloreg"/>
    <property type="match status" value="1"/>
</dbReference>
<dbReference type="PANTHER" id="PTHR33154">
    <property type="entry name" value="TRANSCRIPTIONAL REGULATOR, ARSR FAMILY"/>
    <property type="match status" value="1"/>
</dbReference>
<dbReference type="EMBL" id="WBKO01000001">
    <property type="protein sequence ID" value="MDV2481971.1"/>
    <property type="molecule type" value="Genomic_DNA"/>
</dbReference>
<dbReference type="PROSITE" id="PS50987">
    <property type="entry name" value="HTH_ARSR_2"/>
    <property type="match status" value="1"/>
</dbReference>
<dbReference type="InterPro" id="IPR051081">
    <property type="entry name" value="HTH_MetalResp_TranReg"/>
</dbReference>
<dbReference type="InterPro" id="IPR008254">
    <property type="entry name" value="Flavodoxin/NO_synth"/>
</dbReference>
<feature type="domain" description="HTH arsR-type" evidence="4">
    <location>
        <begin position="13"/>
        <end position="109"/>
    </location>
</feature>
<dbReference type="SMART" id="SM00418">
    <property type="entry name" value="HTH_ARSR"/>
    <property type="match status" value="1"/>
</dbReference>
<dbReference type="InterPro" id="IPR036390">
    <property type="entry name" value="WH_DNA-bd_sf"/>
</dbReference>
<dbReference type="Pfam" id="PF12682">
    <property type="entry name" value="Flavodoxin_4"/>
    <property type="match status" value="1"/>
</dbReference>
<accession>A0ABU3X3J3</accession>
<organism evidence="5 6">
    <name type="scientific">Methanoculleus caldifontis</name>
    <dbReference type="NCBI Taxonomy" id="2651577"/>
    <lineage>
        <taxon>Archaea</taxon>
        <taxon>Methanobacteriati</taxon>
        <taxon>Methanobacteriota</taxon>
        <taxon>Stenosarchaea group</taxon>
        <taxon>Methanomicrobia</taxon>
        <taxon>Methanomicrobiales</taxon>
        <taxon>Methanomicrobiaceae</taxon>
        <taxon>Methanoculleus</taxon>
    </lineage>
</organism>
<sequence length="298" mass="32285">MDDCNGCDPCTGLCKIAPEMAGAFKALGDANRLRIIHLLATDTTGTLGVSDLADILGISQPAASQHLKTLKSEGFVTSRREGFRVYFSFNRDRVLKFREHFDLMCGAVMDRCDRELVRKTAQKTSLNACVVFYSYTGVTRGVAERIRNACGCDLVEVKTVTGYSTFTAYTTGVLHSRRGVCDPILPDRIDVSRYDLLVIGTPVWAWKPAPAINAAVRALSGCEGKRAVVFCTNCGQPGETLPLLRSALASRGVEVAAAVSLTQEDLAARTAENDLIERIVEAYPLPVEDGQNTKTGLT</sequence>
<keyword evidence="6" id="KW-1185">Reference proteome</keyword>
<evidence type="ECO:0000256" key="2">
    <source>
        <dbReference type="ARBA" id="ARBA00023125"/>
    </source>
</evidence>